<sequence>MASLLLRRWWWPLLLLLLCFSLVGFIVALRPPPPQVRAAALLAPATVAPAQLALGAWNPLAAMPGQRAEATSTPAVVAWGGERLDLFVRGRNGELYQNYRDQSRWSGWQIPAGLRDIVLRSAPACATWGSERISCVALIEGDRAVWHFYYDGQAWASESLGGDAWSAPAIVSPQLNQLAVFVAGGGGRLYGKGWVPGRWSEWQDFGGELRSAPACAVYRGEQVINCFVVNTYQTISRQAITMRNELLTGAGYVTLAMSEADGNILTVGSAPAALASGPGRITLLVLNRNQNLFQATWAGRETVTWQRINPNHSFASVPTCASTAPGRADCFARGPDSPMLGAFGDILHASGTVQ</sequence>
<protein>
    <recommendedName>
        <fullName evidence="1">PLL-like beta propeller domain-containing protein</fullName>
    </recommendedName>
</protein>
<name>A0A426UCM5_9CHLR</name>
<dbReference type="EMBL" id="RSAS01000001">
    <property type="protein sequence ID" value="RRR78770.1"/>
    <property type="molecule type" value="Genomic_DNA"/>
</dbReference>
<reference evidence="2 3" key="1">
    <citation type="submission" date="2018-12" db="EMBL/GenBank/DDBJ databases">
        <title>Genome Sequence of Candidatus Viridilinea halotolerans isolated from saline sulfide-rich spring.</title>
        <authorList>
            <person name="Grouzdev D.S."/>
            <person name="Burganskaya E.I."/>
            <person name="Krutkina M.S."/>
            <person name="Sukhacheva M.V."/>
            <person name="Gorlenko V.M."/>
        </authorList>
    </citation>
    <scope>NUCLEOTIDE SEQUENCE [LARGE SCALE GENOMIC DNA]</scope>
    <source>
        <strain evidence="2">Chok-6</strain>
    </source>
</reference>
<evidence type="ECO:0000313" key="2">
    <source>
        <dbReference type="EMBL" id="RRR78770.1"/>
    </source>
</evidence>
<dbReference type="Gene3D" id="2.120.10.70">
    <property type="entry name" value="Fucose-specific lectin"/>
    <property type="match status" value="1"/>
</dbReference>
<evidence type="ECO:0000259" key="1">
    <source>
        <dbReference type="Pfam" id="PF26607"/>
    </source>
</evidence>
<dbReference type="Proteomes" id="UP000280307">
    <property type="component" value="Unassembled WGS sequence"/>
</dbReference>
<evidence type="ECO:0000313" key="3">
    <source>
        <dbReference type="Proteomes" id="UP000280307"/>
    </source>
</evidence>
<feature type="domain" description="PLL-like beta propeller" evidence="1">
    <location>
        <begin position="72"/>
        <end position="231"/>
    </location>
</feature>
<dbReference type="SUPFAM" id="SSF89372">
    <property type="entry name" value="Fucose-specific lectin"/>
    <property type="match status" value="2"/>
</dbReference>
<dbReference type="InterPro" id="IPR058502">
    <property type="entry name" value="PLL-like_beta-prop"/>
</dbReference>
<proteinExistence type="predicted"/>
<organism evidence="2 3">
    <name type="scientific">Candidatus Viridilinea halotolerans</name>
    <dbReference type="NCBI Taxonomy" id="2491704"/>
    <lineage>
        <taxon>Bacteria</taxon>
        <taxon>Bacillati</taxon>
        <taxon>Chloroflexota</taxon>
        <taxon>Chloroflexia</taxon>
        <taxon>Chloroflexales</taxon>
        <taxon>Chloroflexineae</taxon>
        <taxon>Oscillochloridaceae</taxon>
        <taxon>Candidatus Viridilinea</taxon>
    </lineage>
</organism>
<accession>A0A426UCM5</accession>
<comment type="caution">
    <text evidence="2">The sequence shown here is derived from an EMBL/GenBank/DDBJ whole genome shotgun (WGS) entry which is preliminary data.</text>
</comment>
<dbReference type="Pfam" id="PF26607">
    <property type="entry name" value="DUF8189"/>
    <property type="match status" value="1"/>
</dbReference>
<gene>
    <name evidence="2" type="ORF">EI684_00005</name>
</gene>
<dbReference type="AlphaFoldDB" id="A0A426UCM5"/>